<comment type="similarity">
    <text evidence="5">Belongs to the DPH7 family.</text>
</comment>
<dbReference type="SMART" id="SM00320">
    <property type="entry name" value="WD40"/>
    <property type="match status" value="4"/>
</dbReference>
<evidence type="ECO:0000256" key="6">
    <source>
        <dbReference type="ARBA" id="ARBA00039131"/>
    </source>
</evidence>
<dbReference type="GO" id="GO:0005737">
    <property type="term" value="C:cytoplasm"/>
    <property type="evidence" value="ECO:0007669"/>
    <property type="project" value="TreeGrafter"/>
</dbReference>
<evidence type="ECO:0000256" key="2">
    <source>
        <dbReference type="ARBA" id="ARBA00022574"/>
    </source>
</evidence>
<dbReference type="InterPro" id="IPR052415">
    <property type="entry name" value="Diphthine_MTase"/>
</dbReference>
<dbReference type="SUPFAM" id="SSF50978">
    <property type="entry name" value="WD40 repeat-like"/>
    <property type="match status" value="1"/>
</dbReference>
<dbReference type="PROSITE" id="PS50082">
    <property type="entry name" value="WD_REPEATS_2"/>
    <property type="match status" value="1"/>
</dbReference>
<accession>A0A9D5HTI3</accession>
<keyword evidence="3" id="KW-0677">Repeat</keyword>
<dbReference type="Proteomes" id="UP001085076">
    <property type="component" value="Miscellaneous, Linkage group lg01"/>
</dbReference>
<reference evidence="9" key="2">
    <citation type="journal article" date="2022" name="Hortic Res">
        <title>The genome of Dioscorea zingiberensis sheds light on the biosynthesis, origin and evolution of the medicinally important diosgenin saponins.</title>
        <authorList>
            <person name="Li Y."/>
            <person name="Tan C."/>
            <person name="Li Z."/>
            <person name="Guo J."/>
            <person name="Li S."/>
            <person name="Chen X."/>
            <person name="Wang C."/>
            <person name="Dai X."/>
            <person name="Yang H."/>
            <person name="Song W."/>
            <person name="Hou L."/>
            <person name="Xu J."/>
            <person name="Tong Z."/>
            <person name="Xu A."/>
            <person name="Yuan X."/>
            <person name="Wang W."/>
            <person name="Yang Q."/>
            <person name="Chen L."/>
            <person name="Sun Z."/>
            <person name="Wang K."/>
            <person name="Pan B."/>
            <person name="Chen J."/>
            <person name="Bao Y."/>
            <person name="Liu F."/>
            <person name="Qi X."/>
            <person name="Gang D.R."/>
            <person name="Wen J."/>
            <person name="Li J."/>
        </authorList>
    </citation>
    <scope>NUCLEOTIDE SEQUENCE</scope>
    <source>
        <strain evidence="9">Dzin_1.0</strain>
    </source>
</reference>
<dbReference type="EMBL" id="JAGGNH010000001">
    <property type="protein sequence ID" value="KAJ0989025.1"/>
    <property type="molecule type" value="Genomic_DNA"/>
</dbReference>
<dbReference type="AlphaFoldDB" id="A0A9D5HTI3"/>
<dbReference type="PROSITE" id="PS50294">
    <property type="entry name" value="WD_REPEATS_REGION"/>
    <property type="match status" value="1"/>
</dbReference>
<gene>
    <name evidence="9" type="ORF">J5N97_007381</name>
</gene>
<evidence type="ECO:0000313" key="9">
    <source>
        <dbReference type="EMBL" id="KAJ0989025.1"/>
    </source>
</evidence>
<evidence type="ECO:0000256" key="1">
    <source>
        <dbReference type="ARBA" id="ARBA00005156"/>
    </source>
</evidence>
<dbReference type="Gene3D" id="2.130.10.10">
    <property type="entry name" value="YVTN repeat-like/Quinoprotein amine dehydrogenase"/>
    <property type="match status" value="2"/>
</dbReference>
<keyword evidence="2 8" id="KW-0853">WD repeat</keyword>
<reference evidence="9" key="1">
    <citation type="submission" date="2021-03" db="EMBL/GenBank/DDBJ databases">
        <authorList>
            <person name="Li Z."/>
            <person name="Yang C."/>
        </authorList>
    </citation>
    <scope>NUCLEOTIDE SEQUENCE</scope>
    <source>
        <strain evidence="9">Dzin_1.0</strain>
        <tissue evidence="9">Leaf</tissue>
    </source>
</reference>
<proteinExistence type="inferred from homology"/>
<dbReference type="OrthoDB" id="1930760at2759"/>
<protein>
    <recommendedName>
        <fullName evidence="6">methylated diphthine methylhydrolase</fullName>
        <ecNumber evidence="6">3.1.1.97</ecNumber>
    </recommendedName>
</protein>
<sequence>MLGKRLGPRKKEEGPVPRFTKVLFSRRGAESRERRKRILRSSIVMDVSDLQLDGNADAVEFCPHPPFHNVLAAATYTLKEGDDHQPSRSGSISLFDADKGLDLLHRVETEGVFDIKWNPSGDGARPLLAQVDAIGSLALHELVDNQGTVLRKVCTQEISPWMCLCVDWHPSAEQISVGLAAGSVALVQVRESCLQNLQLWAAHEYEVWTASFDVHRHQLLYTGADDCSFCCWDVRTSPSNIVFRNSKSHTMGVCCIALNPANSNMLLTGSYDEFLRVWDVRLTSKPVNERSLSLGGGVWRIKFHPYEPKFVLAACMHNGFAVAKIENGDASIVETYDKHNSLAYGADWQKGGNLCIDENGAKKDMMVATCSFYDRLLRLWKPESTLAKKAV</sequence>
<evidence type="ECO:0000313" key="10">
    <source>
        <dbReference type="Proteomes" id="UP001085076"/>
    </source>
</evidence>
<dbReference type="PROSITE" id="PS00678">
    <property type="entry name" value="WD_REPEATS_1"/>
    <property type="match status" value="1"/>
</dbReference>
<keyword evidence="10" id="KW-1185">Reference proteome</keyword>
<name>A0A9D5HTI3_9LILI</name>
<dbReference type="InterPro" id="IPR019775">
    <property type="entry name" value="WD40_repeat_CS"/>
</dbReference>
<evidence type="ECO:0000256" key="8">
    <source>
        <dbReference type="PROSITE-ProRule" id="PRU00221"/>
    </source>
</evidence>
<evidence type="ECO:0000256" key="7">
    <source>
        <dbReference type="ARBA" id="ARBA00047551"/>
    </source>
</evidence>
<evidence type="ECO:0000256" key="5">
    <source>
        <dbReference type="ARBA" id="ARBA00038092"/>
    </source>
</evidence>
<comment type="caution">
    <text evidence="9">The sequence shown here is derived from an EMBL/GenBank/DDBJ whole genome shotgun (WGS) entry which is preliminary data.</text>
</comment>
<organism evidence="9 10">
    <name type="scientific">Dioscorea zingiberensis</name>
    <dbReference type="NCBI Taxonomy" id="325984"/>
    <lineage>
        <taxon>Eukaryota</taxon>
        <taxon>Viridiplantae</taxon>
        <taxon>Streptophyta</taxon>
        <taxon>Embryophyta</taxon>
        <taxon>Tracheophyta</taxon>
        <taxon>Spermatophyta</taxon>
        <taxon>Magnoliopsida</taxon>
        <taxon>Liliopsida</taxon>
        <taxon>Dioscoreales</taxon>
        <taxon>Dioscoreaceae</taxon>
        <taxon>Dioscorea</taxon>
    </lineage>
</organism>
<dbReference type="InterPro" id="IPR015943">
    <property type="entry name" value="WD40/YVTN_repeat-like_dom_sf"/>
</dbReference>
<evidence type="ECO:0000256" key="3">
    <source>
        <dbReference type="ARBA" id="ARBA00022737"/>
    </source>
</evidence>
<dbReference type="Pfam" id="PF00400">
    <property type="entry name" value="WD40"/>
    <property type="match status" value="2"/>
</dbReference>
<evidence type="ECO:0000256" key="4">
    <source>
        <dbReference type="ARBA" id="ARBA00022801"/>
    </source>
</evidence>
<dbReference type="InterPro" id="IPR001680">
    <property type="entry name" value="WD40_rpt"/>
</dbReference>
<comment type="catalytic activity">
    <reaction evidence="7">
        <text>diphthine methyl ester-[translation elongation factor 2] + H2O = diphthine-[translation elongation factor 2] + methanol + H(+)</text>
        <dbReference type="Rhea" id="RHEA:42656"/>
        <dbReference type="Rhea" id="RHEA-COMP:10172"/>
        <dbReference type="Rhea" id="RHEA-COMP:10173"/>
        <dbReference type="ChEBI" id="CHEBI:15377"/>
        <dbReference type="ChEBI" id="CHEBI:15378"/>
        <dbReference type="ChEBI" id="CHEBI:17790"/>
        <dbReference type="ChEBI" id="CHEBI:79005"/>
        <dbReference type="ChEBI" id="CHEBI:82696"/>
        <dbReference type="EC" id="3.1.1.97"/>
    </reaction>
</comment>
<feature type="repeat" description="WD" evidence="8">
    <location>
        <begin position="246"/>
        <end position="281"/>
    </location>
</feature>
<keyword evidence="4" id="KW-0378">Hydrolase</keyword>
<dbReference type="GO" id="GO:0017183">
    <property type="term" value="P:protein histidyl modification to diphthamide"/>
    <property type="evidence" value="ECO:0007669"/>
    <property type="project" value="TreeGrafter"/>
</dbReference>
<dbReference type="PANTHER" id="PTHR46042:SF1">
    <property type="entry name" value="DIPHTHINE METHYLTRANSFERASE"/>
    <property type="match status" value="1"/>
</dbReference>
<dbReference type="EC" id="3.1.1.97" evidence="6"/>
<dbReference type="InterPro" id="IPR036322">
    <property type="entry name" value="WD40_repeat_dom_sf"/>
</dbReference>
<dbReference type="GO" id="GO:0061685">
    <property type="term" value="F:diphthine methylesterase activity"/>
    <property type="evidence" value="ECO:0007669"/>
    <property type="project" value="UniProtKB-EC"/>
</dbReference>
<dbReference type="PANTHER" id="PTHR46042">
    <property type="entry name" value="DIPHTHINE METHYLTRANSFERASE"/>
    <property type="match status" value="1"/>
</dbReference>
<comment type="pathway">
    <text evidence="1">Protein modification; peptidyl-diphthamide biosynthesis.</text>
</comment>